<name>A0A7W2F7Z2_9BURK</name>
<evidence type="ECO:0000313" key="9">
    <source>
        <dbReference type="EMBL" id="MBA5686783.1"/>
    </source>
</evidence>
<feature type="chain" id="PRO_5030627659" evidence="7">
    <location>
        <begin position="30"/>
        <end position="126"/>
    </location>
</feature>
<evidence type="ECO:0000256" key="6">
    <source>
        <dbReference type="PROSITE-ProRule" id="PRU00433"/>
    </source>
</evidence>
<keyword evidence="4" id="KW-0249">Electron transport</keyword>
<keyword evidence="2 6" id="KW-0349">Heme</keyword>
<sequence length="126" mass="12724">MRNQKSTKSLACLAALLATLPALLGQAGAAELNARQSQLLAANCLQCHARAGVGAPQAGDAEAWKKYTAKGEPAMLVNVVQGTGGMPPLGYCSACTEADFRALIRFMAKLAPPAAASAGNASGAPK</sequence>
<dbReference type="GO" id="GO:0020037">
    <property type="term" value="F:heme binding"/>
    <property type="evidence" value="ECO:0007669"/>
    <property type="project" value="InterPro"/>
</dbReference>
<evidence type="ECO:0000256" key="1">
    <source>
        <dbReference type="ARBA" id="ARBA00022448"/>
    </source>
</evidence>
<feature type="signal peptide" evidence="7">
    <location>
        <begin position="1"/>
        <end position="29"/>
    </location>
</feature>
<keyword evidence="5 6" id="KW-0408">Iron</keyword>
<evidence type="ECO:0000256" key="5">
    <source>
        <dbReference type="ARBA" id="ARBA00023004"/>
    </source>
</evidence>
<dbReference type="Gene3D" id="1.10.760.10">
    <property type="entry name" value="Cytochrome c-like domain"/>
    <property type="match status" value="1"/>
</dbReference>
<keyword evidence="1" id="KW-0813">Transport</keyword>
<keyword evidence="7" id="KW-0732">Signal</keyword>
<evidence type="ECO:0000256" key="3">
    <source>
        <dbReference type="ARBA" id="ARBA00022723"/>
    </source>
</evidence>
<dbReference type="InterPro" id="IPR036909">
    <property type="entry name" value="Cyt_c-like_dom_sf"/>
</dbReference>
<dbReference type="GO" id="GO:0005506">
    <property type="term" value="F:iron ion binding"/>
    <property type="evidence" value="ECO:0007669"/>
    <property type="project" value="InterPro"/>
</dbReference>
<protein>
    <submittedName>
        <fullName evidence="9">C-type cytochrome</fullName>
    </submittedName>
</protein>
<evidence type="ECO:0000256" key="7">
    <source>
        <dbReference type="SAM" id="SignalP"/>
    </source>
</evidence>
<dbReference type="InterPro" id="IPR002323">
    <property type="entry name" value="Cyt_CIE"/>
</dbReference>
<evidence type="ECO:0000256" key="2">
    <source>
        <dbReference type="ARBA" id="ARBA00022617"/>
    </source>
</evidence>
<dbReference type="GO" id="GO:0009055">
    <property type="term" value="F:electron transfer activity"/>
    <property type="evidence" value="ECO:0007669"/>
    <property type="project" value="InterPro"/>
</dbReference>
<dbReference type="RefSeq" id="WP_182152641.1">
    <property type="nucleotide sequence ID" value="NZ_JACEZU010000003.1"/>
</dbReference>
<dbReference type="PANTHER" id="PTHR40942:SF4">
    <property type="entry name" value="CYTOCHROME C5"/>
    <property type="match status" value="1"/>
</dbReference>
<comment type="caution">
    <text evidence="9">The sequence shown here is derived from an EMBL/GenBank/DDBJ whole genome shotgun (WGS) entry which is preliminary data.</text>
</comment>
<dbReference type="EMBL" id="JACEZU010000003">
    <property type="protein sequence ID" value="MBA5686783.1"/>
    <property type="molecule type" value="Genomic_DNA"/>
</dbReference>
<gene>
    <name evidence="9" type="ORF">H3H39_06900</name>
</gene>
<evidence type="ECO:0000256" key="4">
    <source>
        <dbReference type="ARBA" id="ARBA00022982"/>
    </source>
</evidence>
<organism evidence="9 10">
    <name type="scientific">Rugamonas apoptosis</name>
    <dbReference type="NCBI Taxonomy" id="2758570"/>
    <lineage>
        <taxon>Bacteria</taxon>
        <taxon>Pseudomonadati</taxon>
        <taxon>Pseudomonadota</taxon>
        <taxon>Betaproteobacteria</taxon>
        <taxon>Burkholderiales</taxon>
        <taxon>Oxalobacteraceae</taxon>
        <taxon>Telluria group</taxon>
        <taxon>Rugamonas</taxon>
    </lineage>
</organism>
<dbReference type="PANTHER" id="PTHR40942">
    <property type="match status" value="1"/>
</dbReference>
<dbReference type="SUPFAM" id="SSF46626">
    <property type="entry name" value="Cytochrome c"/>
    <property type="match status" value="1"/>
</dbReference>
<dbReference type="AlphaFoldDB" id="A0A7W2F7Z2"/>
<dbReference type="Proteomes" id="UP000573499">
    <property type="component" value="Unassembled WGS sequence"/>
</dbReference>
<keyword evidence="3 6" id="KW-0479">Metal-binding</keyword>
<dbReference type="Pfam" id="PF13442">
    <property type="entry name" value="Cytochrome_CBB3"/>
    <property type="match status" value="1"/>
</dbReference>
<feature type="domain" description="Cytochrome c" evidence="8">
    <location>
        <begin position="23"/>
        <end position="111"/>
    </location>
</feature>
<proteinExistence type="predicted"/>
<reference evidence="9 10" key="1">
    <citation type="submission" date="2020-07" db="EMBL/GenBank/DDBJ databases">
        <title>Novel species isolated from subtropical streams in China.</title>
        <authorList>
            <person name="Lu H."/>
        </authorList>
    </citation>
    <scope>NUCLEOTIDE SEQUENCE [LARGE SCALE GENOMIC DNA]</scope>
    <source>
        <strain evidence="9 10">LX47W</strain>
    </source>
</reference>
<evidence type="ECO:0000259" key="8">
    <source>
        <dbReference type="PROSITE" id="PS51007"/>
    </source>
</evidence>
<accession>A0A7W2F7Z2</accession>
<keyword evidence="10" id="KW-1185">Reference proteome</keyword>
<dbReference type="PRINTS" id="PR00607">
    <property type="entry name" value="CYTCHROMECIE"/>
</dbReference>
<dbReference type="PROSITE" id="PS51007">
    <property type="entry name" value="CYTC"/>
    <property type="match status" value="1"/>
</dbReference>
<dbReference type="InterPro" id="IPR009056">
    <property type="entry name" value="Cyt_c-like_dom"/>
</dbReference>
<evidence type="ECO:0000313" key="10">
    <source>
        <dbReference type="Proteomes" id="UP000573499"/>
    </source>
</evidence>